<sequence>MNIRYIRITQTAQWPLYFKYINIYQRKFPYLIVATRIDGFGSRIFALLNAMYLAFKLKSKYGFTWNSFSNSPKTIGELDEKYIFTQDYLKKYSYTDSVIHRSIPRFSFYGSFQELEYYPTERYGFYMPNNQPLNKHFIDFDDNEYRACLNKSFYDIGFNDSIKNAIDIAKKISDEFGEFECIHIRNGDCIDELINSILRSDINGRIFPLELANILLNKLSNNKTIVLFSADNSADLICDIIKNKNIINSANLFTTKTTYKLNSIEHTAFDLVLMSKSSVIYSRKATTYSLLASYIGNTKLEYIDNLFDKNEIISLIKTSNIDYNDNKFKIAKFAYLIYIMMQNNHPDLEITVLDGYKQTGFGIFLAEYLNYLLKNSNTDKANFFIKNLNSLDIDNMLNYLNPQNQNQAFINFGGLEYISDIAKNLNSLF</sequence>
<accession>A0AAV6EGS1</accession>
<proteinExistence type="predicted"/>
<protein>
    <recommendedName>
        <fullName evidence="3">Sugar transferase</fullName>
    </recommendedName>
</protein>
<evidence type="ECO:0000313" key="1">
    <source>
        <dbReference type="EMBL" id="KAB0614029.1"/>
    </source>
</evidence>
<dbReference type="GeneID" id="56510307"/>
<organism evidence="1 2">
    <name type="scientific">Campylobacter hyointestinalis subsp. lawsonii</name>
    <dbReference type="NCBI Taxonomy" id="91353"/>
    <lineage>
        <taxon>Bacteria</taxon>
        <taxon>Pseudomonadati</taxon>
        <taxon>Campylobacterota</taxon>
        <taxon>Epsilonproteobacteria</taxon>
        <taxon>Campylobacterales</taxon>
        <taxon>Campylobacteraceae</taxon>
        <taxon>Campylobacter</taxon>
    </lineage>
</organism>
<dbReference type="AlphaFoldDB" id="A0AAV6EGS1"/>
<name>A0AAV6EGS1_CAMHY</name>
<gene>
    <name evidence="1" type="ORF">F7P66_00020</name>
</gene>
<evidence type="ECO:0008006" key="3">
    <source>
        <dbReference type="Google" id="ProtNLM"/>
    </source>
</evidence>
<dbReference type="Proteomes" id="UP000423641">
    <property type="component" value="Unassembled WGS sequence"/>
</dbReference>
<reference evidence="1 2" key="1">
    <citation type="submission" date="2019-09" db="EMBL/GenBank/DDBJ databases">
        <title>Draft genome sequences of 48 bacterial type strains from the CCUG.</title>
        <authorList>
            <person name="Tunovic T."/>
            <person name="Pineiro-Iglesias B."/>
            <person name="Unosson C."/>
            <person name="Inganas E."/>
            <person name="Ohlen M."/>
            <person name="Cardew S."/>
            <person name="Jensie-Markopoulos S."/>
            <person name="Salva-Serra F."/>
            <person name="Jaen-Luchoro D."/>
            <person name="Karlsson R."/>
            <person name="Svensson-Stadler L."/>
            <person name="Chun J."/>
            <person name="Moore E."/>
        </authorList>
    </citation>
    <scope>NUCLEOTIDE SEQUENCE [LARGE SCALE GENOMIC DNA]</scope>
    <source>
        <strain evidence="1 2">CCUG 34538</strain>
    </source>
</reference>
<dbReference type="RefSeq" id="WP_112000406.1">
    <property type="nucleotide sequence ID" value="NZ_CP053828.1"/>
</dbReference>
<dbReference type="EMBL" id="VZON01000001">
    <property type="protein sequence ID" value="KAB0614029.1"/>
    <property type="molecule type" value="Genomic_DNA"/>
</dbReference>
<comment type="caution">
    <text evidence="1">The sequence shown here is derived from an EMBL/GenBank/DDBJ whole genome shotgun (WGS) entry which is preliminary data.</text>
</comment>
<evidence type="ECO:0000313" key="2">
    <source>
        <dbReference type="Proteomes" id="UP000423641"/>
    </source>
</evidence>